<sequence>MHKTELKSLLKVLCKNILLLIKIIHAPLVQYPEAPNASDLLSRECLKNHSSPQTYHLPDDDEIILLILSSSYEELSQDVALCNFSRKSLMIGESLWSDTDLFFFY</sequence>
<protein>
    <submittedName>
        <fullName evidence="1">Uncharacterized protein</fullName>
    </submittedName>
</protein>
<organism evidence="1 2">
    <name type="scientific">Caerostris extrusa</name>
    <name type="common">Bark spider</name>
    <name type="synonym">Caerostris bankana</name>
    <dbReference type="NCBI Taxonomy" id="172846"/>
    <lineage>
        <taxon>Eukaryota</taxon>
        <taxon>Metazoa</taxon>
        <taxon>Ecdysozoa</taxon>
        <taxon>Arthropoda</taxon>
        <taxon>Chelicerata</taxon>
        <taxon>Arachnida</taxon>
        <taxon>Araneae</taxon>
        <taxon>Araneomorphae</taxon>
        <taxon>Entelegynae</taxon>
        <taxon>Araneoidea</taxon>
        <taxon>Araneidae</taxon>
        <taxon>Caerostris</taxon>
    </lineage>
</organism>
<evidence type="ECO:0000313" key="1">
    <source>
        <dbReference type="EMBL" id="GIY00733.1"/>
    </source>
</evidence>
<accession>A0AAV4PTI6</accession>
<gene>
    <name evidence="1" type="ORF">CEXT_728921</name>
</gene>
<name>A0AAV4PTI6_CAEEX</name>
<proteinExistence type="predicted"/>
<comment type="caution">
    <text evidence="1">The sequence shown here is derived from an EMBL/GenBank/DDBJ whole genome shotgun (WGS) entry which is preliminary data.</text>
</comment>
<keyword evidence="2" id="KW-1185">Reference proteome</keyword>
<dbReference type="Proteomes" id="UP001054945">
    <property type="component" value="Unassembled WGS sequence"/>
</dbReference>
<reference evidence="1 2" key="1">
    <citation type="submission" date="2021-06" db="EMBL/GenBank/DDBJ databases">
        <title>Caerostris extrusa draft genome.</title>
        <authorList>
            <person name="Kono N."/>
            <person name="Arakawa K."/>
        </authorList>
    </citation>
    <scope>NUCLEOTIDE SEQUENCE [LARGE SCALE GENOMIC DNA]</scope>
</reference>
<dbReference type="AlphaFoldDB" id="A0AAV4PTI6"/>
<evidence type="ECO:0000313" key="2">
    <source>
        <dbReference type="Proteomes" id="UP001054945"/>
    </source>
</evidence>
<dbReference type="EMBL" id="BPLR01005218">
    <property type="protein sequence ID" value="GIY00733.1"/>
    <property type="molecule type" value="Genomic_DNA"/>
</dbReference>